<keyword evidence="3" id="KW-1185">Reference proteome</keyword>
<evidence type="ECO:0000313" key="2">
    <source>
        <dbReference type="EMBL" id="MCS5719179.1"/>
    </source>
</evidence>
<dbReference type="EMBL" id="JANLCM010000002">
    <property type="protein sequence ID" value="MCS5719179.1"/>
    <property type="molecule type" value="Genomic_DNA"/>
</dbReference>
<feature type="chain" id="PRO_5045092062" description="Lipoprotein" evidence="1">
    <location>
        <begin position="28"/>
        <end position="150"/>
    </location>
</feature>
<dbReference type="PROSITE" id="PS51257">
    <property type="entry name" value="PROKAR_LIPOPROTEIN"/>
    <property type="match status" value="1"/>
</dbReference>
<keyword evidence="1" id="KW-0732">Signal</keyword>
<dbReference type="Proteomes" id="UP001165584">
    <property type="component" value="Unassembled WGS sequence"/>
</dbReference>
<reference evidence="2" key="1">
    <citation type="submission" date="2022-08" db="EMBL/GenBank/DDBJ databases">
        <authorList>
            <person name="Deng Y."/>
            <person name="Han X.-F."/>
            <person name="Zhang Y.-Q."/>
        </authorList>
    </citation>
    <scope>NUCLEOTIDE SEQUENCE</scope>
    <source>
        <strain evidence="2">CPCC 205763</strain>
    </source>
</reference>
<comment type="caution">
    <text evidence="2">The sequence shown here is derived from an EMBL/GenBank/DDBJ whole genome shotgun (WGS) entry which is preliminary data.</text>
</comment>
<evidence type="ECO:0008006" key="4">
    <source>
        <dbReference type="Google" id="ProtNLM"/>
    </source>
</evidence>
<sequence length="150" mass="16103">MRSRTLALAIPALTVVAGALVVAGCTAHPTDAYSKIAHLDQGTVLAKGETPPVVPGTDSEIVRSSLRLLAVHDETEFWVGVTRDDDVCFIAEGTLSGEQTEASCVDAESFGRYGATLRLESPEQRVWLHTEYMTVGTNWTEISANIAVRS</sequence>
<evidence type="ECO:0000256" key="1">
    <source>
        <dbReference type="SAM" id="SignalP"/>
    </source>
</evidence>
<dbReference type="RefSeq" id="WP_259508683.1">
    <property type="nucleotide sequence ID" value="NZ_JANLCM010000002.1"/>
</dbReference>
<gene>
    <name evidence="2" type="ORF">N1027_13645</name>
</gene>
<evidence type="ECO:0000313" key="3">
    <source>
        <dbReference type="Proteomes" id="UP001165584"/>
    </source>
</evidence>
<name>A0ABT2GW63_9MICO</name>
<proteinExistence type="predicted"/>
<protein>
    <recommendedName>
        <fullName evidence="4">Lipoprotein</fullName>
    </recommendedName>
</protein>
<organism evidence="2 3">
    <name type="scientific">Herbiconiux aconitum</name>
    <dbReference type="NCBI Taxonomy" id="2970913"/>
    <lineage>
        <taxon>Bacteria</taxon>
        <taxon>Bacillati</taxon>
        <taxon>Actinomycetota</taxon>
        <taxon>Actinomycetes</taxon>
        <taxon>Micrococcales</taxon>
        <taxon>Microbacteriaceae</taxon>
        <taxon>Herbiconiux</taxon>
    </lineage>
</organism>
<accession>A0ABT2GW63</accession>
<feature type="signal peptide" evidence="1">
    <location>
        <begin position="1"/>
        <end position="27"/>
    </location>
</feature>